<dbReference type="PROSITE" id="PS51081">
    <property type="entry name" value="ZF_SIAH"/>
    <property type="match status" value="1"/>
</dbReference>
<proteinExistence type="inferred from homology"/>
<dbReference type="GO" id="GO:0006511">
    <property type="term" value="P:ubiquitin-dependent protein catabolic process"/>
    <property type="evidence" value="ECO:0007669"/>
    <property type="project" value="InterPro"/>
</dbReference>
<evidence type="ECO:0000259" key="17">
    <source>
        <dbReference type="PROSITE" id="PS50011"/>
    </source>
</evidence>
<feature type="domain" description="SIAH-type" evidence="19">
    <location>
        <begin position="106"/>
        <end position="166"/>
    </location>
</feature>
<keyword evidence="21" id="KW-1185">Reference proteome</keyword>
<evidence type="ECO:0000256" key="13">
    <source>
        <dbReference type="ARBA" id="ARBA00022840"/>
    </source>
</evidence>
<dbReference type="GO" id="GO:0061630">
    <property type="term" value="F:ubiquitin protein ligase activity"/>
    <property type="evidence" value="ECO:0007669"/>
    <property type="project" value="UniProtKB-EC"/>
</dbReference>
<dbReference type="InterPro" id="IPR008266">
    <property type="entry name" value="Tyr_kinase_AS"/>
</dbReference>
<dbReference type="InterPro" id="IPR013010">
    <property type="entry name" value="Znf_SIAH"/>
</dbReference>
<keyword evidence="5" id="KW-0597">Phosphoprotein</keyword>
<feature type="region of interest" description="Disordered" evidence="16">
    <location>
        <begin position="320"/>
        <end position="353"/>
    </location>
</feature>
<reference evidence="20" key="1">
    <citation type="submission" date="2018-01" db="EMBL/GenBank/DDBJ databases">
        <authorList>
            <person name="Mao J.F."/>
        </authorList>
    </citation>
    <scope>NUCLEOTIDE SEQUENCE</scope>
    <source>
        <strain evidence="20">Huo1</strain>
        <tissue evidence="20">Leaf</tissue>
    </source>
</reference>
<keyword evidence="13 15" id="KW-0067">ATP-binding</keyword>
<dbReference type="Pfam" id="PF21362">
    <property type="entry name" value="Sina_RING"/>
    <property type="match status" value="1"/>
</dbReference>
<protein>
    <recommendedName>
        <fullName evidence="4">RING-type E3 ubiquitin transferase</fullName>
        <ecNumber evidence="4">2.3.2.27</ecNumber>
    </recommendedName>
</protein>
<dbReference type="GO" id="GO:0004713">
    <property type="term" value="F:protein tyrosine kinase activity"/>
    <property type="evidence" value="ECO:0007669"/>
    <property type="project" value="InterPro"/>
</dbReference>
<dbReference type="FunFam" id="2.60.210.10:FF:000004">
    <property type="entry name" value="E3 ubiquitin-protein ligase SINAT5-like"/>
    <property type="match status" value="1"/>
</dbReference>
<evidence type="ECO:0000259" key="19">
    <source>
        <dbReference type="PROSITE" id="PS51081"/>
    </source>
</evidence>
<feature type="domain" description="RING-type" evidence="18">
    <location>
        <begin position="54"/>
        <end position="89"/>
    </location>
</feature>
<evidence type="ECO:0000259" key="18">
    <source>
        <dbReference type="PROSITE" id="PS50089"/>
    </source>
</evidence>
<comment type="similarity">
    <text evidence="3">Belongs to the SINA (Seven in absentia) family.</text>
</comment>
<dbReference type="Gene3D" id="2.60.210.10">
    <property type="entry name" value="Apoptosis, Tumor Necrosis Factor Receptor Associated Protein 2, Chain A"/>
    <property type="match status" value="1"/>
</dbReference>
<dbReference type="InterPro" id="IPR001245">
    <property type="entry name" value="Ser-Thr/Tyr_kinase_cat_dom"/>
</dbReference>
<dbReference type="SMART" id="SM00219">
    <property type="entry name" value="TyrKc"/>
    <property type="match status" value="1"/>
</dbReference>
<feature type="compositionally biased region" description="Gly residues" evidence="16">
    <location>
        <begin position="341"/>
        <end position="350"/>
    </location>
</feature>
<keyword evidence="12" id="KW-0862">Zinc</keyword>
<dbReference type="FunFam" id="3.30.40.10:FF:000041">
    <property type="entry name" value="E3 ubiquitin-protein ligase SINAT3"/>
    <property type="match status" value="1"/>
</dbReference>
<accession>A0A8X9A501</accession>
<keyword evidence="9 14" id="KW-0863">Zinc-finger</keyword>
<sequence>MAPGSSAFKEVVESHPKQMNHKTLKMKAESGTVETSMSMAEKHSIHGVHELLQCPTCADSMYPPIHQCQNGHTLCANCKRVHKCCPTCRFELGNIRCLALEKVAESMELPCRYQSLGCQDLFPYYDKAKHEKHCPFRPYSCPYASSECCVTGDIPFLMAHLKEDHSVDMHDGCTFNHRYVKSNPHEIENATWMLTVFNCFGRQFCLHFEAFLLGTAPAYMAFVRFMGEDSDARKFNYTLEVGAFGRKLMWQGVPRSIRDSHRKVRDSQDGLIIPRNLALYFSAGSGQELKLRVTGSDLLILDHDYYSLIRDSKCGHRYLRQEEPNPPANQYTAPPKAGIPYAGGGGGNGRGEPRLTGDFGTKAFVGEGSYGRVYYAKLSDGREAAIKKLDTSSAEPDSDFSAQLSMVSRLKNEYFVGLLGYCLEANTRILVYEKGVQGAEPGPVLTWNQRVKVAFGAAKGLEFLHEKCQPSIVHRDVRSSNVLLFDDFVSKIADFSLTNQYAMTGQITQKSDVYSFGVVLLELLTGRKPVDHTMPKGQQSLVTWVKQCVDPKPNEDFPPKAIAKMAAVAALCVQYEADFRPNMTIVVKALQPLLNAKPAGPDSNA</sequence>
<dbReference type="PROSITE" id="PS00107">
    <property type="entry name" value="PROTEIN_KINASE_ATP"/>
    <property type="match status" value="1"/>
</dbReference>
<dbReference type="Gene3D" id="3.30.40.10">
    <property type="entry name" value="Zinc/RING finger domain, C3HC4 (zinc finger)"/>
    <property type="match status" value="1"/>
</dbReference>
<dbReference type="GO" id="GO:0008270">
    <property type="term" value="F:zinc ion binding"/>
    <property type="evidence" value="ECO:0007669"/>
    <property type="project" value="UniProtKB-KW"/>
</dbReference>
<dbReference type="Pfam" id="PF07714">
    <property type="entry name" value="PK_Tyr_Ser-Thr"/>
    <property type="match status" value="2"/>
</dbReference>
<evidence type="ECO:0000256" key="2">
    <source>
        <dbReference type="ARBA" id="ARBA00004906"/>
    </source>
</evidence>
<feature type="domain" description="Protein kinase" evidence="17">
    <location>
        <begin position="359"/>
        <end position="594"/>
    </location>
</feature>
<evidence type="ECO:0000256" key="3">
    <source>
        <dbReference type="ARBA" id="ARBA00009119"/>
    </source>
</evidence>
<evidence type="ECO:0000256" key="7">
    <source>
        <dbReference type="ARBA" id="ARBA00022723"/>
    </source>
</evidence>
<keyword evidence="10" id="KW-0418">Kinase</keyword>
<dbReference type="InterPro" id="IPR018121">
    <property type="entry name" value="7-in-absentia-prot_TRAF-dom"/>
</dbReference>
<dbReference type="SUPFAM" id="SSF49599">
    <property type="entry name" value="TRAF domain-like"/>
    <property type="match status" value="1"/>
</dbReference>
<dbReference type="InterPro" id="IPR013083">
    <property type="entry name" value="Znf_RING/FYVE/PHD"/>
</dbReference>
<dbReference type="InterPro" id="IPR000719">
    <property type="entry name" value="Prot_kinase_dom"/>
</dbReference>
<evidence type="ECO:0000256" key="1">
    <source>
        <dbReference type="ARBA" id="ARBA00000900"/>
    </source>
</evidence>
<keyword evidence="7" id="KW-0479">Metal-binding</keyword>
<evidence type="ECO:0000256" key="14">
    <source>
        <dbReference type="PROSITE-ProRule" id="PRU00455"/>
    </source>
</evidence>
<dbReference type="PROSITE" id="PS50089">
    <property type="entry name" value="ZF_RING_2"/>
    <property type="match status" value="1"/>
</dbReference>
<reference evidence="20" key="2">
    <citation type="submission" date="2020-08" db="EMBL/GenBank/DDBJ databases">
        <title>Plant Genome Project.</title>
        <authorList>
            <person name="Zhang R.-G."/>
        </authorList>
    </citation>
    <scope>NUCLEOTIDE SEQUENCE</scope>
    <source>
        <strain evidence="20">Huo1</strain>
        <tissue evidence="20">Leaf</tissue>
    </source>
</reference>
<dbReference type="PROSITE" id="PS00109">
    <property type="entry name" value="PROTEIN_KINASE_TYR"/>
    <property type="match status" value="1"/>
</dbReference>
<evidence type="ECO:0000256" key="10">
    <source>
        <dbReference type="ARBA" id="ARBA00022777"/>
    </source>
</evidence>
<dbReference type="InterPro" id="IPR049548">
    <property type="entry name" value="Sina-like_RING"/>
</dbReference>
<gene>
    <name evidence="20" type="ORF">SASPL_107081</name>
</gene>
<dbReference type="AlphaFoldDB" id="A0A8X9A501"/>
<keyword evidence="6" id="KW-0808">Transferase</keyword>
<dbReference type="PROSITE" id="PS50011">
    <property type="entry name" value="PROTEIN_KINASE_DOM"/>
    <property type="match status" value="1"/>
</dbReference>
<comment type="pathway">
    <text evidence="2">Protein modification; protein ubiquitination.</text>
</comment>
<dbReference type="Gene3D" id="1.10.510.10">
    <property type="entry name" value="Transferase(Phosphotransferase) domain 1"/>
    <property type="match status" value="2"/>
</dbReference>
<evidence type="ECO:0000256" key="4">
    <source>
        <dbReference type="ARBA" id="ARBA00012483"/>
    </source>
</evidence>
<evidence type="ECO:0000256" key="12">
    <source>
        <dbReference type="ARBA" id="ARBA00022833"/>
    </source>
</evidence>
<evidence type="ECO:0000256" key="15">
    <source>
        <dbReference type="PROSITE-ProRule" id="PRU10141"/>
    </source>
</evidence>
<evidence type="ECO:0000313" key="20">
    <source>
        <dbReference type="EMBL" id="KAG6429042.1"/>
    </source>
</evidence>
<dbReference type="InterPro" id="IPR008974">
    <property type="entry name" value="TRAF-like"/>
</dbReference>
<keyword evidence="11" id="KW-0833">Ubl conjugation pathway</keyword>
<dbReference type="GO" id="GO:0005524">
    <property type="term" value="F:ATP binding"/>
    <property type="evidence" value="ECO:0007669"/>
    <property type="project" value="UniProtKB-UniRule"/>
</dbReference>
<dbReference type="PANTHER" id="PTHR47983:SF16">
    <property type="entry name" value="OS02G0565500 PROTEIN"/>
    <property type="match status" value="1"/>
</dbReference>
<dbReference type="Pfam" id="PF21361">
    <property type="entry name" value="Sina_ZnF"/>
    <property type="match status" value="1"/>
</dbReference>
<dbReference type="Gene3D" id="3.30.200.20">
    <property type="entry name" value="Phosphorylase Kinase, domain 1"/>
    <property type="match status" value="1"/>
</dbReference>
<dbReference type="Pfam" id="PF03145">
    <property type="entry name" value="Sina_TRAF"/>
    <property type="match status" value="1"/>
</dbReference>
<name>A0A8X9A501_SALSN</name>
<comment type="catalytic activity">
    <reaction evidence="1">
        <text>S-ubiquitinyl-[E2 ubiquitin-conjugating enzyme]-L-cysteine + [acceptor protein]-L-lysine = [E2 ubiquitin-conjugating enzyme]-L-cysteine + N(6)-ubiquitinyl-[acceptor protein]-L-lysine.</text>
        <dbReference type="EC" id="2.3.2.27"/>
    </reaction>
</comment>
<dbReference type="InterPro" id="IPR011009">
    <property type="entry name" value="Kinase-like_dom_sf"/>
</dbReference>
<evidence type="ECO:0000256" key="16">
    <source>
        <dbReference type="SAM" id="MobiDB-lite"/>
    </source>
</evidence>
<evidence type="ECO:0000256" key="5">
    <source>
        <dbReference type="ARBA" id="ARBA00022553"/>
    </source>
</evidence>
<dbReference type="EC" id="2.3.2.27" evidence="4"/>
<organism evidence="20">
    <name type="scientific">Salvia splendens</name>
    <name type="common">Scarlet sage</name>
    <dbReference type="NCBI Taxonomy" id="180675"/>
    <lineage>
        <taxon>Eukaryota</taxon>
        <taxon>Viridiplantae</taxon>
        <taxon>Streptophyta</taxon>
        <taxon>Embryophyta</taxon>
        <taxon>Tracheophyta</taxon>
        <taxon>Spermatophyta</taxon>
        <taxon>Magnoliopsida</taxon>
        <taxon>eudicotyledons</taxon>
        <taxon>Gunneridae</taxon>
        <taxon>Pentapetalae</taxon>
        <taxon>asterids</taxon>
        <taxon>lamiids</taxon>
        <taxon>Lamiales</taxon>
        <taxon>Lamiaceae</taxon>
        <taxon>Nepetoideae</taxon>
        <taxon>Mentheae</taxon>
        <taxon>Salviinae</taxon>
        <taxon>Salvia</taxon>
        <taxon>Salvia subgen. Calosphace</taxon>
        <taxon>core Calosphace</taxon>
    </lineage>
</organism>
<feature type="region of interest" description="Disordered" evidence="16">
    <location>
        <begin position="1"/>
        <end position="21"/>
    </location>
</feature>
<evidence type="ECO:0000313" key="21">
    <source>
        <dbReference type="Proteomes" id="UP000298416"/>
    </source>
</evidence>
<dbReference type="InterPro" id="IPR001841">
    <property type="entry name" value="Znf_RING"/>
</dbReference>
<dbReference type="EMBL" id="PNBA02000003">
    <property type="protein sequence ID" value="KAG6429042.1"/>
    <property type="molecule type" value="Genomic_DNA"/>
</dbReference>
<dbReference type="Proteomes" id="UP000298416">
    <property type="component" value="Unassembled WGS sequence"/>
</dbReference>
<dbReference type="PANTHER" id="PTHR47983">
    <property type="entry name" value="PTO-INTERACTING PROTEIN 1-LIKE"/>
    <property type="match status" value="1"/>
</dbReference>
<dbReference type="GO" id="GO:0005737">
    <property type="term" value="C:cytoplasm"/>
    <property type="evidence" value="ECO:0007669"/>
    <property type="project" value="InterPro"/>
</dbReference>
<dbReference type="InterPro" id="IPR017441">
    <property type="entry name" value="Protein_kinase_ATP_BS"/>
</dbReference>
<evidence type="ECO:0000256" key="8">
    <source>
        <dbReference type="ARBA" id="ARBA00022741"/>
    </source>
</evidence>
<comment type="caution">
    <text evidence="20">The sequence shown here is derived from an EMBL/GenBank/DDBJ whole genome shotgun (WGS) entry which is preliminary data.</text>
</comment>
<dbReference type="InterPro" id="IPR052101">
    <property type="entry name" value="Plant_StressResp_Kinase"/>
</dbReference>
<keyword evidence="8 15" id="KW-0547">Nucleotide-binding</keyword>
<evidence type="ECO:0000256" key="11">
    <source>
        <dbReference type="ARBA" id="ARBA00022786"/>
    </source>
</evidence>
<dbReference type="SUPFAM" id="SSF56112">
    <property type="entry name" value="Protein kinase-like (PK-like)"/>
    <property type="match status" value="1"/>
</dbReference>
<evidence type="ECO:0000256" key="6">
    <source>
        <dbReference type="ARBA" id="ARBA00022679"/>
    </source>
</evidence>
<evidence type="ECO:0000256" key="9">
    <source>
        <dbReference type="ARBA" id="ARBA00022771"/>
    </source>
</evidence>
<dbReference type="InterPro" id="IPR020635">
    <property type="entry name" value="Tyr_kinase_cat_dom"/>
</dbReference>
<feature type="binding site" evidence="15">
    <location>
        <position position="388"/>
    </location>
    <ligand>
        <name>ATP</name>
        <dbReference type="ChEBI" id="CHEBI:30616"/>
    </ligand>
</feature>